<evidence type="ECO:0000313" key="1">
    <source>
        <dbReference type="EMBL" id="CAG8953427.1"/>
    </source>
</evidence>
<sequence length="221" mass="24683">MAQYQENAAQPEMGERDVVGGIGAAAQGDDGESVNWAQLTGDEWKKAVLDLMDGRPSNTVAVVAALAPRRPAYITLERWARLLTITNDLRERQVMWETEGEALADLEVVFAMAQGLMLRKGYDREGRWMGSGAEPATFLLPAFHIPVALDRNQLPYYAGFPRDSYKRAQKGLVERYQDRKKHEGASPKRLAQAVESGLFYIELVDILCDREERNALGSARV</sequence>
<dbReference type="EMBL" id="CAJVRL010000050">
    <property type="protein sequence ID" value="CAG8953427.1"/>
    <property type="molecule type" value="Genomic_DNA"/>
</dbReference>
<reference evidence="1" key="1">
    <citation type="submission" date="2021-07" db="EMBL/GenBank/DDBJ databases">
        <authorList>
            <person name="Durling M."/>
        </authorList>
    </citation>
    <scope>NUCLEOTIDE SEQUENCE</scope>
</reference>
<proteinExistence type="predicted"/>
<protein>
    <submittedName>
        <fullName evidence="1">Uncharacterized protein</fullName>
    </submittedName>
</protein>
<name>A0A9N9KXR7_9HELO</name>
<keyword evidence="2" id="KW-1185">Reference proteome</keyword>
<dbReference type="Proteomes" id="UP000696280">
    <property type="component" value="Unassembled WGS sequence"/>
</dbReference>
<gene>
    <name evidence="1" type="ORF">HYFRA_00010176</name>
</gene>
<organism evidence="1 2">
    <name type="scientific">Hymenoscyphus fraxineus</name>
    <dbReference type="NCBI Taxonomy" id="746836"/>
    <lineage>
        <taxon>Eukaryota</taxon>
        <taxon>Fungi</taxon>
        <taxon>Dikarya</taxon>
        <taxon>Ascomycota</taxon>
        <taxon>Pezizomycotina</taxon>
        <taxon>Leotiomycetes</taxon>
        <taxon>Helotiales</taxon>
        <taxon>Helotiaceae</taxon>
        <taxon>Hymenoscyphus</taxon>
    </lineage>
</organism>
<comment type="caution">
    <text evidence="1">The sequence shown here is derived from an EMBL/GenBank/DDBJ whole genome shotgun (WGS) entry which is preliminary data.</text>
</comment>
<dbReference type="OrthoDB" id="10348402at2759"/>
<accession>A0A9N9KXR7</accession>
<evidence type="ECO:0000313" key="2">
    <source>
        <dbReference type="Proteomes" id="UP000696280"/>
    </source>
</evidence>
<dbReference type="AlphaFoldDB" id="A0A9N9KXR7"/>